<feature type="transmembrane region" description="Helical" evidence="1">
    <location>
        <begin position="41"/>
        <end position="58"/>
    </location>
</feature>
<keyword evidence="1" id="KW-0472">Membrane</keyword>
<accession>A0A1H7WFN6</accession>
<dbReference type="RefSeq" id="WP_093882833.1">
    <property type="nucleotide sequence ID" value="NZ_FOBS01000006.1"/>
</dbReference>
<evidence type="ECO:0000313" key="2">
    <source>
        <dbReference type="EMBL" id="SEM20311.1"/>
    </source>
</evidence>
<dbReference type="AlphaFoldDB" id="A0A1H7WFN6"/>
<name>A0A1H7WFN6_9BACT</name>
<dbReference type="EMBL" id="FOBS01000006">
    <property type="protein sequence ID" value="SEM20311.1"/>
    <property type="molecule type" value="Genomic_DNA"/>
</dbReference>
<sequence>MENRIYAIRKLFAVSLGVDVLLLCVLFALSFLLGGSSLERIVLAVFLIPSIYVFFELWSRKVIVHSQGIRLEKLLRRKELKWSEITNVGVLVLRSRTYLLLTTVKGFFSISNSYENFTNLLQDIAERIEPDKVEEEVRRQMDFHQANRFEIIKIWIAALVMLILIIFKLFY</sequence>
<protein>
    <submittedName>
        <fullName evidence="2">PH domain-containing protein</fullName>
    </submittedName>
</protein>
<keyword evidence="3" id="KW-1185">Reference proteome</keyword>
<keyword evidence="1" id="KW-1133">Transmembrane helix</keyword>
<gene>
    <name evidence="2" type="ORF">SAMN04489760_106133</name>
</gene>
<dbReference type="STRING" id="43775.SAMN04489760_106133"/>
<organism evidence="2 3">
    <name type="scientific">Syntrophus gentianae</name>
    <dbReference type="NCBI Taxonomy" id="43775"/>
    <lineage>
        <taxon>Bacteria</taxon>
        <taxon>Pseudomonadati</taxon>
        <taxon>Thermodesulfobacteriota</taxon>
        <taxon>Syntrophia</taxon>
        <taxon>Syntrophales</taxon>
        <taxon>Syntrophaceae</taxon>
        <taxon>Syntrophus</taxon>
    </lineage>
</organism>
<feature type="transmembrane region" description="Helical" evidence="1">
    <location>
        <begin position="12"/>
        <end position="35"/>
    </location>
</feature>
<keyword evidence="1" id="KW-0812">Transmembrane</keyword>
<dbReference type="OrthoDB" id="5405752at2"/>
<proteinExistence type="predicted"/>
<feature type="transmembrane region" description="Helical" evidence="1">
    <location>
        <begin position="151"/>
        <end position="170"/>
    </location>
</feature>
<dbReference type="Proteomes" id="UP000198744">
    <property type="component" value="Unassembled WGS sequence"/>
</dbReference>
<evidence type="ECO:0000256" key="1">
    <source>
        <dbReference type="SAM" id="Phobius"/>
    </source>
</evidence>
<evidence type="ECO:0000313" key="3">
    <source>
        <dbReference type="Proteomes" id="UP000198744"/>
    </source>
</evidence>
<reference evidence="2 3" key="1">
    <citation type="submission" date="2016-10" db="EMBL/GenBank/DDBJ databases">
        <authorList>
            <person name="de Groot N.N."/>
        </authorList>
    </citation>
    <scope>NUCLEOTIDE SEQUENCE [LARGE SCALE GENOMIC DNA]</scope>
    <source>
        <strain evidence="2 3">DSM 8423</strain>
    </source>
</reference>